<accession>A0ACC2FGJ2</accession>
<gene>
    <name evidence="1" type="ORF">DPEC_G00299640</name>
</gene>
<organism evidence="1 2">
    <name type="scientific">Dallia pectoralis</name>
    <name type="common">Alaska blackfish</name>
    <dbReference type="NCBI Taxonomy" id="75939"/>
    <lineage>
        <taxon>Eukaryota</taxon>
        <taxon>Metazoa</taxon>
        <taxon>Chordata</taxon>
        <taxon>Craniata</taxon>
        <taxon>Vertebrata</taxon>
        <taxon>Euteleostomi</taxon>
        <taxon>Actinopterygii</taxon>
        <taxon>Neopterygii</taxon>
        <taxon>Teleostei</taxon>
        <taxon>Protacanthopterygii</taxon>
        <taxon>Esociformes</taxon>
        <taxon>Umbridae</taxon>
        <taxon>Dallia</taxon>
    </lineage>
</organism>
<name>A0ACC2FGJ2_DALPE</name>
<reference evidence="1" key="1">
    <citation type="submission" date="2021-05" db="EMBL/GenBank/DDBJ databases">
        <authorList>
            <person name="Pan Q."/>
            <person name="Jouanno E."/>
            <person name="Zahm M."/>
            <person name="Klopp C."/>
            <person name="Cabau C."/>
            <person name="Louis A."/>
            <person name="Berthelot C."/>
            <person name="Parey E."/>
            <person name="Roest Crollius H."/>
            <person name="Montfort J."/>
            <person name="Robinson-Rechavi M."/>
            <person name="Bouchez O."/>
            <person name="Lampietro C."/>
            <person name="Lopez Roques C."/>
            <person name="Donnadieu C."/>
            <person name="Postlethwait J."/>
            <person name="Bobe J."/>
            <person name="Dillon D."/>
            <person name="Chandos A."/>
            <person name="von Hippel F."/>
            <person name="Guiguen Y."/>
        </authorList>
    </citation>
    <scope>NUCLEOTIDE SEQUENCE</scope>
    <source>
        <strain evidence="1">YG-Jan2019</strain>
    </source>
</reference>
<dbReference type="Proteomes" id="UP001157502">
    <property type="component" value="Chromosome 28"/>
</dbReference>
<evidence type="ECO:0000313" key="1">
    <source>
        <dbReference type="EMBL" id="KAJ7990375.1"/>
    </source>
</evidence>
<dbReference type="EMBL" id="CM055755">
    <property type="protein sequence ID" value="KAJ7990375.1"/>
    <property type="molecule type" value="Genomic_DNA"/>
</dbReference>
<sequence>MRYLNVAHAHISPVHPVEHLNSVKPLAFNIPEFPILPDKPCPPEWNRRVDILAALTPCDMDELPGSAVATCLAGQVDIGRWSEATGLLTRVSLHVQAWGEGQVQEVQQQGTVQPSTVADESHVCL</sequence>
<proteinExistence type="predicted"/>
<comment type="caution">
    <text evidence="1">The sequence shown here is derived from an EMBL/GenBank/DDBJ whole genome shotgun (WGS) entry which is preliminary data.</text>
</comment>
<evidence type="ECO:0000313" key="2">
    <source>
        <dbReference type="Proteomes" id="UP001157502"/>
    </source>
</evidence>
<protein>
    <submittedName>
        <fullName evidence="1">Uncharacterized protein</fullName>
    </submittedName>
</protein>
<keyword evidence="2" id="KW-1185">Reference proteome</keyword>